<name>A0A917JJX0_9GAMM</name>
<dbReference type="AlphaFoldDB" id="A0A917JJX0"/>
<keyword evidence="1" id="KW-1133">Transmembrane helix</keyword>
<reference evidence="2" key="2">
    <citation type="submission" date="2020-09" db="EMBL/GenBank/DDBJ databases">
        <authorList>
            <person name="Sun Q."/>
            <person name="Ohkuma M."/>
        </authorList>
    </citation>
    <scope>NUCLEOTIDE SEQUENCE</scope>
    <source>
        <strain evidence="2">JCM 30804</strain>
    </source>
</reference>
<keyword evidence="1" id="KW-0472">Membrane</keyword>
<organism evidence="2 3">
    <name type="scientific">Shewanella gelidii</name>
    <dbReference type="NCBI Taxonomy" id="1642821"/>
    <lineage>
        <taxon>Bacteria</taxon>
        <taxon>Pseudomonadati</taxon>
        <taxon>Pseudomonadota</taxon>
        <taxon>Gammaproteobacteria</taxon>
        <taxon>Alteromonadales</taxon>
        <taxon>Shewanellaceae</taxon>
        <taxon>Shewanella</taxon>
    </lineage>
</organism>
<dbReference type="EMBL" id="BMPZ01000001">
    <property type="protein sequence ID" value="GGI68506.1"/>
    <property type="molecule type" value="Genomic_DNA"/>
</dbReference>
<dbReference type="RefSeq" id="WP_188916982.1">
    <property type="nucleotide sequence ID" value="NZ_BMPZ01000001.1"/>
</dbReference>
<keyword evidence="1" id="KW-0812">Transmembrane</keyword>
<comment type="caution">
    <text evidence="2">The sequence shown here is derived from an EMBL/GenBank/DDBJ whole genome shotgun (WGS) entry which is preliminary data.</text>
</comment>
<dbReference type="Proteomes" id="UP000613743">
    <property type="component" value="Unassembled WGS sequence"/>
</dbReference>
<feature type="transmembrane region" description="Helical" evidence="1">
    <location>
        <begin position="33"/>
        <end position="53"/>
    </location>
</feature>
<reference evidence="2" key="1">
    <citation type="journal article" date="2014" name="Int. J. Syst. Evol. Microbiol.">
        <title>Complete genome sequence of Corynebacterium casei LMG S-19264T (=DSM 44701T), isolated from a smear-ripened cheese.</title>
        <authorList>
            <consortium name="US DOE Joint Genome Institute (JGI-PGF)"/>
            <person name="Walter F."/>
            <person name="Albersmeier A."/>
            <person name="Kalinowski J."/>
            <person name="Ruckert C."/>
        </authorList>
    </citation>
    <scope>NUCLEOTIDE SEQUENCE</scope>
    <source>
        <strain evidence="2">JCM 30804</strain>
    </source>
</reference>
<evidence type="ECO:0000256" key="1">
    <source>
        <dbReference type="SAM" id="Phobius"/>
    </source>
</evidence>
<evidence type="ECO:0000313" key="3">
    <source>
        <dbReference type="Proteomes" id="UP000613743"/>
    </source>
</evidence>
<gene>
    <name evidence="2" type="ORF">GCM10009332_02080</name>
</gene>
<keyword evidence="3" id="KW-1185">Reference proteome</keyword>
<sequence length="62" mass="7000">MNKLFLLPLLLCVAWTLFLQVNQVPLRQGKKGYIYIIAISSVVIGALSLLLWITADQNIGQW</sequence>
<accession>A0A917JJX0</accession>
<proteinExistence type="predicted"/>
<evidence type="ECO:0000313" key="2">
    <source>
        <dbReference type="EMBL" id="GGI68506.1"/>
    </source>
</evidence>
<protein>
    <submittedName>
        <fullName evidence="2">Uncharacterized protein</fullName>
    </submittedName>
</protein>